<keyword evidence="1" id="KW-0678">Repressor</keyword>
<evidence type="ECO:0000256" key="3">
    <source>
        <dbReference type="ARBA" id="ARBA00023125"/>
    </source>
</evidence>
<feature type="domain" description="HTH merR-type" evidence="5">
    <location>
        <begin position="4"/>
        <end position="72"/>
    </location>
</feature>
<sequence>MEKLYSIQEVSRILGVPKDTLRYYDRIGVVSPFREDNRYRRYSKNDLIDLMNIQIMQYAEFSLDEIKGKFGFHRMENVDSAYCQEVAAFLDAKNAETRKKIAHLEKVSQLLDVAAETLRDFNHESDQRLAEMVREIYQAIQKKEPGISEEGCHGHQD</sequence>
<dbReference type="GO" id="GO:0003700">
    <property type="term" value="F:DNA-binding transcription factor activity"/>
    <property type="evidence" value="ECO:0007669"/>
    <property type="project" value="InterPro"/>
</dbReference>
<dbReference type="PROSITE" id="PS50937">
    <property type="entry name" value="HTH_MERR_2"/>
    <property type="match status" value="1"/>
</dbReference>
<keyword evidence="3" id="KW-0238">DNA-binding</keyword>
<evidence type="ECO:0000259" key="5">
    <source>
        <dbReference type="PROSITE" id="PS50937"/>
    </source>
</evidence>
<comment type="caution">
    <text evidence="6">The sequence shown here is derived from an EMBL/GenBank/DDBJ whole genome shotgun (WGS) entry which is preliminary data.</text>
</comment>
<evidence type="ECO:0000256" key="2">
    <source>
        <dbReference type="ARBA" id="ARBA00023015"/>
    </source>
</evidence>
<evidence type="ECO:0000313" key="7">
    <source>
        <dbReference type="Proteomes" id="UP001139347"/>
    </source>
</evidence>
<dbReference type="Pfam" id="PF13411">
    <property type="entry name" value="MerR_1"/>
    <property type="match status" value="1"/>
</dbReference>
<name>A0A9X1WPC0_9BACL</name>
<dbReference type="Proteomes" id="UP001139347">
    <property type="component" value="Unassembled WGS sequence"/>
</dbReference>
<accession>A0A9X1WPC0</accession>
<protein>
    <submittedName>
        <fullName evidence="6">MerR family transcriptional regulator</fullName>
    </submittedName>
</protein>
<dbReference type="InterPro" id="IPR009061">
    <property type="entry name" value="DNA-bd_dom_put_sf"/>
</dbReference>
<keyword evidence="4" id="KW-0804">Transcription</keyword>
<keyword evidence="2" id="KW-0805">Transcription regulation</keyword>
<evidence type="ECO:0000256" key="4">
    <source>
        <dbReference type="ARBA" id="ARBA00023163"/>
    </source>
</evidence>
<evidence type="ECO:0000256" key="1">
    <source>
        <dbReference type="ARBA" id="ARBA00022491"/>
    </source>
</evidence>
<gene>
    <name evidence="6" type="ORF">MUG84_12710</name>
</gene>
<dbReference type="GO" id="GO:0003677">
    <property type="term" value="F:DNA binding"/>
    <property type="evidence" value="ECO:0007669"/>
    <property type="project" value="UniProtKB-KW"/>
</dbReference>
<organism evidence="6 7">
    <name type="scientific">Paenibacillus mangrovi</name>
    <dbReference type="NCBI Taxonomy" id="2931978"/>
    <lineage>
        <taxon>Bacteria</taxon>
        <taxon>Bacillati</taxon>
        <taxon>Bacillota</taxon>
        <taxon>Bacilli</taxon>
        <taxon>Bacillales</taxon>
        <taxon>Paenibacillaceae</taxon>
        <taxon>Paenibacillus</taxon>
    </lineage>
</organism>
<reference evidence="6" key="1">
    <citation type="submission" date="2022-04" db="EMBL/GenBank/DDBJ databases">
        <title>Paenibacillus mangrovi sp. nov., a novel endophytic bacterium isolated from bark of Kandelia candel.</title>
        <authorList>
            <person name="Tuo L."/>
        </authorList>
    </citation>
    <scope>NUCLEOTIDE SEQUENCE</scope>
    <source>
        <strain evidence="6">KQZ6P-2</strain>
    </source>
</reference>
<dbReference type="InterPro" id="IPR000551">
    <property type="entry name" value="MerR-type_HTH_dom"/>
</dbReference>
<keyword evidence="7" id="KW-1185">Reference proteome</keyword>
<dbReference type="SUPFAM" id="SSF46955">
    <property type="entry name" value="Putative DNA-binding domain"/>
    <property type="match status" value="1"/>
</dbReference>
<evidence type="ECO:0000313" key="6">
    <source>
        <dbReference type="EMBL" id="MCJ8012593.1"/>
    </source>
</evidence>
<dbReference type="CDD" id="cd00592">
    <property type="entry name" value="HTH_MerR-like"/>
    <property type="match status" value="1"/>
</dbReference>
<dbReference type="InterPro" id="IPR047057">
    <property type="entry name" value="MerR_fam"/>
</dbReference>
<dbReference type="RefSeq" id="WP_244725381.1">
    <property type="nucleotide sequence ID" value="NZ_JALIRP010000004.1"/>
</dbReference>
<dbReference type="Gene3D" id="1.10.1660.10">
    <property type="match status" value="1"/>
</dbReference>
<dbReference type="PANTHER" id="PTHR30204">
    <property type="entry name" value="REDOX-CYCLING DRUG-SENSING TRANSCRIPTIONAL ACTIVATOR SOXR"/>
    <property type="match status" value="1"/>
</dbReference>
<dbReference type="PANTHER" id="PTHR30204:SF69">
    <property type="entry name" value="MERR-FAMILY TRANSCRIPTIONAL REGULATOR"/>
    <property type="match status" value="1"/>
</dbReference>
<dbReference type="AlphaFoldDB" id="A0A9X1WPC0"/>
<dbReference type="EMBL" id="JALIRP010000004">
    <property type="protein sequence ID" value="MCJ8012593.1"/>
    <property type="molecule type" value="Genomic_DNA"/>
</dbReference>
<dbReference type="SMART" id="SM00422">
    <property type="entry name" value="HTH_MERR"/>
    <property type="match status" value="1"/>
</dbReference>
<proteinExistence type="predicted"/>